<feature type="domain" description="Histidine kinase" evidence="11">
    <location>
        <begin position="485"/>
        <end position="701"/>
    </location>
</feature>
<dbReference type="InterPro" id="IPR011990">
    <property type="entry name" value="TPR-like_helical_dom_sf"/>
</dbReference>
<evidence type="ECO:0000256" key="4">
    <source>
        <dbReference type="ARBA" id="ARBA00022679"/>
    </source>
</evidence>
<evidence type="ECO:0000256" key="1">
    <source>
        <dbReference type="ARBA" id="ARBA00000085"/>
    </source>
</evidence>
<dbReference type="CDD" id="cd00082">
    <property type="entry name" value="HisKA"/>
    <property type="match status" value="1"/>
</dbReference>
<dbReference type="AlphaFoldDB" id="A0AAE3RDH7"/>
<keyword evidence="9" id="KW-1133">Transmembrane helix</keyword>
<evidence type="ECO:0000256" key="9">
    <source>
        <dbReference type="SAM" id="Phobius"/>
    </source>
</evidence>
<evidence type="ECO:0000256" key="8">
    <source>
        <dbReference type="SAM" id="Coils"/>
    </source>
</evidence>
<evidence type="ECO:0000256" key="6">
    <source>
        <dbReference type="ARBA" id="ARBA00023012"/>
    </source>
</evidence>
<dbReference type="PROSITE" id="PS50005">
    <property type="entry name" value="TPR"/>
    <property type="match status" value="3"/>
</dbReference>
<dbReference type="InterPro" id="IPR050736">
    <property type="entry name" value="Sensor_HK_Regulatory"/>
</dbReference>
<keyword evidence="5" id="KW-0418">Kinase</keyword>
<dbReference type="SUPFAM" id="SSF81901">
    <property type="entry name" value="HCP-like"/>
    <property type="match status" value="1"/>
</dbReference>
<name>A0AAE3RDH7_9BACT</name>
<dbReference type="Gene3D" id="1.10.287.130">
    <property type="match status" value="1"/>
</dbReference>
<dbReference type="InterPro" id="IPR019734">
    <property type="entry name" value="TPR_rpt"/>
</dbReference>
<dbReference type="InterPro" id="IPR004358">
    <property type="entry name" value="Sig_transdc_His_kin-like_C"/>
</dbReference>
<feature type="repeat" description="TPR" evidence="7">
    <location>
        <begin position="161"/>
        <end position="194"/>
    </location>
</feature>
<dbReference type="EMBL" id="JASJOU010000019">
    <property type="protein sequence ID" value="MDJ1505957.1"/>
    <property type="molecule type" value="Genomic_DNA"/>
</dbReference>
<keyword evidence="4" id="KW-0808">Transferase</keyword>
<evidence type="ECO:0000313" key="12">
    <source>
        <dbReference type="EMBL" id="MDJ1505957.1"/>
    </source>
</evidence>
<keyword evidence="3" id="KW-0597">Phosphoprotein</keyword>
<dbReference type="InterPro" id="IPR003594">
    <property type="entry name" value="HATPase_dom"/>
</dbReference>
<evidence type="ECO:0000256" key="10">
    <source>
        <dbReference type="SAM" id="SignalP"/>
    </source>
</evidence>
<keyword evidence="9" id="KW-0812">Transmembrane</keyword>
<keyword evidence="7" id="KW-0802">TPR repeat</keyword>
<accession>A0AAE3RDH7</accession>
<dbReference type="Pfam" id="PF13424">
    <property type="entry name" value="TPR_12"/>
    <property type="match status" value="2"/>
</dbReference>
<dbReference type="Gene3D" id="1.25.40.10">
    <property type="entry name" value="Tetratricopeptide repeat domain"/>
    <property type="match status" value="2"/>
</dbReference>
<dbReference type="Pfam" id="PF02518">
    <property type="entry name" value="HATPase_c"/>
    <property type="match status" value="1"/>
</dbReference>
<keyword evidence="6" id="KW-0902">Two-component regulatory system</keyword>
<dbReference type="Gene3D" id="3.30.565.10">
    <property type="entry name" value="Histidine kinase-like ATPase, C-terminal domain"/>
    <property type="match status" value="1"/>
</dbReference>
<dbReference type="PANTHER" id="PTHR43711:SF1">
    <property type="entry name" value="HISTIDINE KINASE 1"/>
    <property type="match status" value="1"/>
</dbReference>
<evidence type="ECO:0000313" key="13">
    <source>
        <dbReference type="Proteomes" id="UP001232063"/>
    </source>
</evidence>
<dbReference type="Pfam" id="PF00512">
    <property type="entry name" value="HisKA"/>
    <property type="match status" value="1"/>
</dbReference>
<dbReference type="SMART" id="SM00028">
    <property type="entry name" value="TPR"/>
    <property type="match status" value="6"/>
</dbReference>
<reference evidence="12" key="1">
    <citation type="submission" date="2023-05" db="EMBL/GenBank/DDBJ databases">
        <authorList>
            <person name="Zhang X."/>
        </authorList>
    </citation>
    <scope>NUCLEOTIDE SEQUENCE</scope>
    <source>
        <strain evidence="12">BD1B2-1</strain>
    </source>
</reference>
<dbReference type="InterPro" id="IPR036097">
    <property type="entry name" value="HisK_dim/P_sf"/>
</dbReference>
<evidence type="ECO:0000256" key="2">
    <source>
        <dbReference type="ARBA" id="ARBA00012438"/>
    </source>
</evidence>
<feature type="signal peptide" evidence="10">
    <location>
        <begin position="1"/>
        <end position="18"/>
    </location>
</feature>
<evidence type="ECO:0000256" key="5">
    <source>
        <dbReference type="ARBA" id="ARBA00022777"/>
    </source>
</evidence>
<feature type="transmembrane region" description="Helical" evidence="9">
    <location>
        <begin position="425"/>
        <end position="445"/>
    </location>
</feature>
<evidence type="ECO:0000259" key="11">
    <source>
        <dbReference type="PROSITE" id="PS50109"/>
    </source>
</evidence>
<keyword evidence="8" id="KW-0175">Coiled coil</keyword>
<protein>
    <recommendedName>
        <fullName evidence="2">histidine kinase</fullName>
        <ecNumber evidence="2">2.7.13.3</ecNumber>
    </recommendedName>
</protein>
<proteinExistence type="predicted"/>
<feature type="repeat" description="TPR" evidence="7">
    <location>
        <begin position="119"/>
        <end position="152"/>
    </location>
</feature>
<keyword evidence="10" id="KW-0732">Signal</keyword>
<dbReference type="PROSITE" id="PS50109">
    <property type="entry name" value="HIS_KIN"/>
    <property type="match status" value="1"/>
</dbReference>
<dbReference type="Proteomes" id="UP001232063">
    <property type="component" value="Unassembled WGS sequence"/>
</dbReference>
<feature type="repeat" description="TPR" evidence="7">
    <location>
        <begin position="79"/>
        <end position="112"/>
    </location>
</feature>
<dbReference type="PRINTS" id="PR00344">
    <property type="entry name" value="BCTRLSENSOR"/>
</dbReference>
<gene>
    <name evidence="12" type="ORF">QNI22_35190</name>
</gene>
<organism evidence="12 13">
    <name type="scientific">Xanthocytophaga agilis</name>
    <dbReference type="NCBI Taxonomy" id="3048010"/>
    <lineage>
        <taxon>Bacteria</taxon>
        <taxon>Pseudomonadati</taxon>
        <taxon>Bacteroidota</taxon>
        <taxon>Cytophagia</taxon>
        <taxon>Cytophagales</taxon>
        <taxon>Rhodocytophagaceae</taxon>
        <taxon>Xanthocytophaga</taxon>
    </lineage>
</organism>
<feature type="coiled-coil region" evidence="8">
    <location>
        <begin position="448"/>
        <end position="485"/>
    </location>
</feature>
<sequence length="703" mass="79416">MNLRILPIVLLVSVPVMAQNRRLDSLQNLLKTLPQDTNRVNVNIAMFRNLFASDVKKAMPYAQAALQLSQKLHFSRGEANSYSNVGIGYDVQNDYSAALENFLKGLRIFQNMNFYPGIATIYNNMANTYRREGDFDEALKFYLKSLAIKQQYVTNDKIGIGHTLNNIAVVYDNKKEYSKALEYYLQALEIKRGGKDKKSIAYALSNIGVLYLRLHQLEKCIDYQSKALPLFEEANEGIGVLNVYMILNEAYDSLGELDKSIVYGEKAVDLAKKIGIKASIAQVSGRLSNTYVLQKNYEKAYLYLSLQRAYLDSLDTDEDIRKFERLKAGHELEKKEMENRALLKDARIRKAELLALTKDQQIKAAELQLAELSLKQQTEGRQLEKLQFEQELGGKELENLKLLKDKQIKDTELQLKEAIIGRQQAWGIATGIIVVLLGALSVTFYRNYRSKRADNQLLNEQKESIQQQNERLEELNAIKDRLFSIISHDFRSPLHSLEGIVGLLQNEALTPEETKVVVTQLGERLGITLHLLENLLHWAKTQMEGMSVHPTVFDVKTIADENVRLVQGQVVKKRIEISNEMTSRTAVYADKEMINLVIRNLVNNAVKFTKSNGKIAIRSSSNDSFVHISIHDTGLGMTKENQERLFNTATAFTTVGTGNEKGTGLGLTLCKDFVVKNGGDIQVESEPGKGSVFTFSIPKHQFS</sequence>
<dbReference type="InterPro" id="IPR036890">
    <property type="entry name" value="HATPase_C_sf"/>
</dbReference>
<dbReference type="RefSeq" id="WP_314518568.1">
    <property type="nucleotide sequence ID" value="NZ_JASJOU010000019.1"/>
</dbReference>
<evidence type="ECO:0000256" key="3">
    <source>
        <dbReference type="ARBA" id="ARBA00022553"/>
    </source>
</evidence>
<dbReference type="SMART" id="SM00387">
    <property type="entry name" value="HATPase_c"/>
    <property type="match status" value="1"/>
</dbReference>
<dbReference type="InterPro" id="IPR005467">
    <property type="entry name" value="His_kinase_dom"/>
</dbReference>
<dbReference type="GO" id="GO:0000155">
    <property type="term" value="F:phosphorelay sensor kinase activity"/>
    <property type="evidence" value="ECO:0007669"/>
    <property type="project" value="InterPro"/>
</dbReference>
<comment type="catalytic activity">
    <reaction evidence="1">
        <text>ATP + protein L-histidine = ADP + protein N-phospho-L-histidine.</text>
        <dbReference type="EC" id="2.7.13.3"/>
    </reaction>
</comment>
<dbReference type="EC" id="2.7.13.3" evidence="2"/>
<dbReference type="InterPro" id="IPR003661">
    <property type="entry name" value="HisK_dim/P_dom"/>
</dbReference>
<dbReference type="SUPFAM" id="SSF55874">
    <property type="entry name" value="ATPase domain of HSP90 chaperone/DNA topoisomerase II/histidine kinase"/>
    <property type="match status" value="1"/>
</dbReference>
<dbReference type="PANTHER" id="PTHR43711">
    <property type="entry name" value="TWO-COMPONENT HISTIDINE KINASE"/>
    <property type="match status" value="1"/>
</dbReference>
<feature type="chain" id="PRO_5041988311" description="histidine kinase" evidence="10">
    <location>
        <begin position="19"/>
        <end position="703"/>
    </location>
</feature>
<keyword evidence="9" id="KW-0472">Membrane</keyword>
<evidence type="ECO:0000256" key="7">
    <source>
        <dbReference type="PROSITE-ProRule" id="PRU00339"/>
    </source>
</evidence>
<dbReference type="SUPFAM" id="SSF47384">
    <property type="entry name" value="Homodimeric domain of signal transducing histidine kinase"/>
    <property type="match status" value="1"/>
</dbReference>
<keyword evidence="13" id="KW-1185">Reference proteome</keyword>
<dbReference type="SMART" id="SM00388">
    <property type="entry name" value="HisKA"/>
    <property type="match status" value="1"/>
</dbReference>
<comment type="caution">
    <text evidence="12">The sequence shown here is derived from an EMBL/GenBank/DDBJ whole genome shotgun (WGS) entry which is preliminary data.</text>
</comment>